<sequence length="244" mass="27114">MISSLVLICRPNYKFNDGKLGKGRGISSLISVILSLGLLITPYFSPSNIYRIQYYEDEMTDASVNYISWNIGSSISINNLASYSDIYDTCDFSDLKWTLLVYESYSLELSNIYSFSFSIIPSLVNLYIHGVTIILEDIIFPSQLSPTNLLPDYKKSIPSTNTVSFGDSLTFDFPSDLEEDKQYIFVAVPLINSDQNDDGSYNLSHVAPCILHGDYDIGYEIESGSAIDALPFYLCTKGSGSSCV</sequence>
<evidence type="ECO:0000313" key="2">
    <source>
        <dbReference type="Proteomes" id="UP001057375"/>
    </source>
</evidence>
<accession>A0ABQ5K887</accession>
<dbReference type="EMBL" id="BQXS01013308">
    <property type="protein sequence ID" value="GKT28761.1"/>
    <property type="molecule type" value="Genomic_DNA"/>
</dbReference>
<keyword evidence="2" id="KW-1185">Reference proteome</keyword>
<gene>
    <name evidence="1" type="ORF">ADUPG1_014032</name>
</gene>
<proteinExistence type="predicted"/>
<organism evidence="1 2">
    <name type="scientific">Aduncisulcus paluster</name>
    <dbReference type="NCBI Taxonomy" id="2918883"/>
    <lineage>
        <taxon>Eukaryota</taxon>
        <taxon>Metamonada</taxon>
        <taxon>Carpediemonas-like organisms</taxon>
        <taxon>Aduncisulcus</taxon>
    </lineage>
</organism>
<dbReference type="Proteomes" id="UP001057375">
    <property type="component" value="Unassembled WGS sequence"/>
</dbReference>
<comment type="caution">
    <text evidence="1">The sequence shown here is derived from an EMBL/GenBank/DDBJ whole genome shotgun (WGS) entry which is preliminary data.</text>
</comment>
<evidence type="ECO:0000313" key="1">
    <source>
        <dbReference type="EMBL" id="GKT28761.1"/>
    </source>
</evidence>
<name>A0ABQ5K887_9EUKA</name>
<protein>
    <submittedName>
        <fullName evidence="1">Uncharacterized protein</fullName>
    </submittedName>
</protein>
<reference evidence="1" key="1">
    <citation type="submission" date="2022-03" db="EMBL/GenBank/DDBJ databases">
        <title>Draft genome sequence of Aduncisulcus paluster, a free-living microaerophilic Fornicata.</title>
        <authorList>
            <person name="Yuyama I."/>
            <person name="Kume K."/>
            <person name="Tamura T."/>
            <person name="Inagaki Y."/>
            <person name="Hashimoto T."/>
        </authorList>
    </citation>
    <scope>NUCLEOTIDE SEQUENCE</scope>
    <source>
        <strain evidence="1">NY0171</strain>
    </source>
</reference>